<dbReference type="AlphaFoldDB" id="A0A7G5XBP7"/>
<dbReference type="Pfam" id="PF13432">
    <property type="entry name" value="TPR_16"/>
    <property type="match status" value="3"/>
</dbReference>
<feature type="repeat" description="TPR" evidence="1">
    <location>
        <begin position="665"/>
        <end position="698"/>
    </location>
</feature>
<feature type="chain" id="PRO_5028846164" evidence="2">
    <location>
        <begin position="29"/>
        <end position="1019"/>
    </location>
</feature>
<name>A0A7G5XBP7_9BACT</name>
<dbReference type="KEGG" id="lacs:H4075_12440"/>
<dbReference type="Pfam" id="PF13174">
    <property type="entry name" value="TPR_6"/>
    <property type="match status" value="1"/>
</dbReference>
<evidence type="ECO:0000313" key="4">
    <source>
        <dbReference type="Proteomes" id="UP000515344"/>
    </source>
</evidence>
<dbReference type="PANTHER" id="PTHR23082">
    <property type="entry name" value="TRANSCRIPTION INITIATION FACTOR IIIC TFIIIC , POLYPEPTIDE 3-RELATED"/>
    <property type="match status" value="1"/>
</dbReference>
<accession>A0A7G5XBP7</accession>
<protein>
    <submittedName>
        <fullName evidence="3">Tetratricopeptide repeat protein</fullName>
    </submittedName>
</protein>
<sequence length="1019" mass="116739">MNVYPAMNNRITYILSFLLLCFSVQVSAQVTAINNDPNAKFKQAQEYFLTDQYSLAMPLLRELKQEVQSSTILNAGIKVQEIDYYLLACGLQQNDERAVQPSREFITVVHNMPRTQQLSFHLANYYFRKQLFTDALEFYEKAEIASLNNEQISESKFRMGYSYFHLKRYGQAKPLFNTIRQMPDDKHYLDANYFYGFLAYNDKQYNEALGCFEKVKDHPEYGKIVPFYIASIYYFRGEKDKAIKIAEEAVKRPNILYDLEMKQLLGHAYFEKKDYKRALPLLEEYVNKADKVSRQDLYELSYSYYQNNQLTKAIDGFKQLSGSEDSLSQSAMYMLGDAYLKTNQKENARNAFAFCAANNSNQQQREVSLFNYAKLSYELGYQGVAISEFKRFLNEYPRSTYSNEAKELLVGLLTGTSNYKDAISLMESLVDPSESTKKLYPRMLYGRAAELINDGQLNKADELLDKILKDKYNAPVLPLTNYWKGEIAYRNDRLDDAIRFYDKFLQSGNPGMGEATVKEANYNMGYCYLRKENFLVAQGFFQKAVGRVALNSAPIDQDAHIRLADCYFMQKSYTTALSMYQKAIDYSWPNADYALYQKAMLAGINNSKGKIDQMSTLQRLYPRSNLVPDANMEIAKTYMADEKFQAAIPFLNNVINAAQNTGFKQTALLQLAVCYSNLNKNQEALDNYKKLLQQYPNSEEAAFALENIRAIYVETGRPQEYEAFIRSTGKNVSASEADSLAYAAVEVKLNNNDCTGAVEQINSYLTRFPNGANALDAHYNRSECFMLRKDWKGALPGYEYVAKQGSSQYAEKSALIAARSYYFELKDYAKAQPYYEILRTVATTDESRLEALRGLLRCHYQLKEYKQAADVAKDLLIAKGAGNDDKALSNLVTGRNHQLNNTYDLAIQSYRAVVNLNKGEWAAEARYEIAKCQFDLNSLTNAEKAAFEVINKSGSYDFWVTKSYILLGDIYLKQKDYFNSKATYQSVVDNATNLQLKQEAQTKLQQVTEEEKKNSKIEG</sequence>
<evidence type="ECO:0000256" key="2">
    <source>
        <dbReference type="SAM" id="SignalP"/>
    </source>
</evidence>
<keyword evidence="4" id="KW-1185">Reference proteome</keyword>
<feature type="signal peptide" evidence="2">
    <location>
        <begin position="1"/>
        <end position="28"/>
    </location>
</feature>
<gene>
    <name evidence="3" type="ORF">H4075_12440</name>
</gene>
<dbReference type="EMBL" id="CP060007">
    <property type="protein sequence ID" value="QNA42900.1"/>
    <property type="molecule type" value="Genomic_DNA"/>
</dbReference>
<dbReference type="GO" id="GO:0000127">
    <property type="term" value="C:transcription factor TFIIIC complex"/>
    <property type="evidence" value="ECO:0007669"/>
    <property type="project" value="TreeGrafter"/>
</dbReference>
<organism evidence="3 4">
    <name type="scientific">Lacibacter sediminis</name>
    <dbReference type="NCBI Taxonomy" id="2760713"/>
    <lineage>
        <taxon>Bacteria</taxon>
        <taxon>Pseudomonadati</taxon>
        <taxon>Bacteroidota</taxon>
        <taxon>Chitinophagia</taxon>
        <taxon>Chitinophagales</taxon>
        <taxon>Chitinophagaceae</taxon>
        <taxon>Lacibacter</taxon>
    </lineage>
</organism>
<evidence type="ECO:0000313" key="3">
    <source>
        <dbReference type="EMBL" id="QNA42900.1"/>
    </source>
</evidence>
<dbReference type="RefSeq" id="WP_182801166.1">
    <property type="nucleotide sequence ID" value="NZ_CP060007.1"/>
</dbReference>
<dbReference type="PROSITE" id="PS50005">
    <property type="entry name" value="TPR"/>
    <property type="match status" value="1"/>
</dbReference>
<dbReference type="PANTHER" id="PTHR23082:SF0">
    <property type="entry name" value="GENERAL TRANSCRIPTION FACTOR 3C POLYPEPTIDE 3"/>
    <property type="match status" value="1"/>
</dbReference>
<dbReference type="SUPFAM" id="SSF48452">
    <property type="entry name" value="TPR-like"/>
    <property type="match status" value="7"/>
</dbReference>
<dbReference type="InterPro" id="IPR019734">
    <property type="entry name" value="TPR_rpt"/>
</dbReference>
<reference evidence="4" key="1">
    <citation type="submission" date="2020-08" db="EMBL/GenBank/DDBJ databases">
        <title>Lacibacter sp. S13-6-6 genome sequencing.</title>
        <authorList>
            <person name="Jin L."/>
        </authorList>
    </citation>
    <scope>NUCLEOTIDE SEQUENCE [LARGE SCALE GENOMIC DNA]</scope>
    <source>
        <strain evidence="4">S13-6-6</strain>
    </source>
</reference>
<keyword evidence="1" id="KW-0802">TPR repeat</keyword>
<dbReference type="Pfam" id="PF13181">
    <property type="entry name" value="TPR_8"/>
    <property type="match status" value="1"/>
</dbReference>
<keyword evidence="2" id="KW-0732">Signal</keyword>
<dbReference type="InterPro" id="IPR011990">
    <property type="entry name" value="TPR-like_helical_dom_sf"/>
</dbReference>
<dbReference type="GO" id="GO:0006383">
    <property type="term" value="P:transcription by RNA polymerase III"/>
    <property type="evidence" value="ECO:0007669"/>
    <property type="project" value="InterPro"/>
</dbReference>
<dbReference type="Gene3D" id="1.25.40.10">
    <property type="entry name" value="Tetratricopeptide repeat domain"/>
    <property type="match status" value="8"/>
</dbReference>
<dbReference type="InterPro" id="IPR039340">
    <property type="entry name" value="Tfc4/TFIIIC-102/Sfc4"/>
</dbReference>
<dbReference type="SMART" id="SM00028">
    <property type="entry name" value="TPR"/>
    <property type="match status" value="10"/>
</dbReference>
<dbReference type="Proteomes" id="UP000515344">
    <property type="component" value="Chromosome"/>
</dbReference>
<proteinExistence type="predicted"/>
<evidence type="ECO:0000256" key="1">
    <source>
        <dbReference type="PROSITE-ProRule" id="PRU00339"/>
    </source>
</evidence>